<dbReference type="KEGG" id="beq:BEWA_002330"/>
<feature type="compositionally biased region" description="Polar residues" evidence="1">
    <location>
        <begin position="325"/>
        <end position="334"/>
    </location>
</feature>
<evidence type="ECO:0000313" key="4">
    <source>
        <dbReference type="Proteomes" id="UP000031512"/>
    </source>
</evidence>
<feature type="region of interest" description="Disordered" evidence="1">
    <location>
        <begin position="32"/>
        <end position="108"/>
    </location>
</feature>
<name>L0B0N7_THEEQ</name>
<reference evidence="3 4" key="1">
    <citation type="journal article" date="2012" name="BMC Genomics">
        <title>Comparative genomic analysis and phylogenetic position of Theileria equi.</title>
        <authorList>
            <person name="Kappmeyer L.S."/>
            <person name="Thiagarajan M."/>
            <person name="Herndon D.R."/>
            <person name="Ramsay J.D."/>
            <person name="Caler E."/>
            <person name="Djikeng A."/>
            <person name="Gillespie J.J."/>
            <person name="Lau A.O."/>
            <person name="Roalson E.H."/>
            <person name="Silva J.C."/>
            <person name="Silva M.G."/>
            <person name="Suarez C.E."/>
            <person name="Ueti M.W."/>
            <person name="Nene V.M."/>
            <person name="Mealey R.H."/>
            <person name="Knowles D.P."/>
            <person name="Brayton K.A."/>
        </authorList>
    </citation>
    <scope>NUCLEOTIDE SEQUENCE [LARGE SCALE GENOMIC DNA]</scope>
    <source>
        <strain evidence="3 4">WA</strain>
    </source>
</reference>
<feature type="compositionally biased region" description="Polar residues" evidence="1">
    <location>
        <begin position="493"/>
        <end position="505"/>
    </location>
</feature>
<feature type="compositionally biased region" description="Polar residues" evidence="1">
    <location>
        <begin position="65"/>
        <end position="74"/>
    </location>
</feature>
<dbReference type="VEuPathDB" id="PiroplasmaDB:BEWA_002330"/>
<proteinExistence type="predicted"/>
<dbReference type="GeneID" id="15806439"/>
<organism evidence="3 4">
    <name type="scientific">Theileria equi strain WA</name>
    <dbReference type="NCBI Taxonomy" id="1537102"/>
    <lineage>
        <taxon>Eukaryota</taxon>
        <taxon>Sar</taxon>
        <taxon>Alveolata</taxon>
        <taxon>Apicomplexa</taxon>
        <taxon>Aconoidasida</taxon>
        <taxon>Piroplasmida</taxon>
        <taxon>Theileriidae</taxon>
        <taxon>Theileria</taxon>
    </lineage>
</organism>
<feature type="chain" id="PRO_5003939456" evidence="2">
    <location>
        <begin position="21"/>
        <end position="666"/>
    </location>
</feature>
<dbReference type="OrthoDB" id="362334at2759"/>
<dbReference type="Proteomes" id="UP000031512">
    <property type="component" value="Chromosome 3"/>
</dbReference>
<feature type="compositionally biased region" description="Low complexity" evidence="1">
    <location>
        <begin position="307"/>
        <end position="317"/>
    </location>
</feature>
<feature type="compositionally biased region" description="Basic and acidic residues" evidence="1">
    <location>
        <begin position="581"/>
        <end position="600"/>
    </location>
</feature>
<protein>
    <submittedName>
        <fullName evidence="3">Signal peptide-containing protein</fullName>
    </submittedName>
</protein>
<dbReference type="RefSeq" id="XP_004830492.1">
    <property type="nucleotide sequence ID" value="XM_004830435.1"/>
</dbReference>
<dbReference type="EMBL" id="CP001670">
    <property type="protein sequence ID" value="AFZ80826.1"/>
    <property type="molecule type" value="Genomic_DNA"/>
</dbReference>
<feature type="signal peptide" evidence="2">
    <location>
        <begin position="1"/>
        <end position="20"/>
    </location>
</feature>
<feature type="region of interest" description="Disordered" evidence="1">
    <location>
        <begin position="477"/>
        <end position="545"/>
    </location>
</feature>
<evidence type="ECO:0000256" key="1">
    <source>
        <dbReference type="SAM" id="MobiDB-lite"/>
    </source>
</evidence>
<feature type="compositionally biased region" description="Low complexity" evidence="1">
    <location>
        <begin position="219"/>
        <end position="229"/>
    </location>
</feature>
<dbReference type="InterPro" id="IPR007480">
    <property type="entry name" value="DUF529"/>
</dbReference>
<evidence type="ECO:0000256" key="2">
    <source>
        <dbReference type="SAM" id="SignalP"/>
    </source>
</evidence>
<feature type="compositionally biased region" description="Polar residues" evidence="1">
    <location>
        <begin position="634"/>
        <end position="666"/>
    </location>
</feature>
<feature type="region of interest" description="Disordered" evidence="1">
    <location>
        <begin position="192"/>
        <end position="390"/>
    </location>
</feature>
<keyword evidence="4" id="KW-1185">Reference proteome</keyword>
<keyword evidence="2" id="KW-0732">Signal</keyword>
<sequence length="666" mass="72944">MKTLTVLCLLLFCRLCSVSATGRLGSGSCCGNKGKEAQQSPAQNGDQSGGLENGCDQDGDGGNTELAQSDVSNLQEEDAEQQNPPEPTTPLSFDVSNPDGTNTNLKEQTYSGIEHKQYSPKGGNHVSSVVDAGATLWEENEGEKCTAVNLYYKSDESFLTLWILRGESLDIQHFERVKGKWETIELEEYNKKLNGVPSTPPTETPTSSDSEDPKAAEQETTTVTTEVETLSTPVQRNEDNVDEPENKEDVEATTSQADTQQVPPQVPDTPESRISQKPVNFPNDKTPEQVKDKEVQELNKPARDVSGRSSVTTTGSSPEDAEKPLSSQTTTTLPRSRYTDPSRAPQTRDSGETVTAQGGTSSTVATRTGTNSAVRGSLYGVSEDGVPGSDTDKELLAKALERTDETKQNVYQTGDGYTVKYEYIEDNVRVPEQQQKSTFTKVYRGRYSVTLQNPPPAATKYTTRNYALGRASRNYLDKHGRFVPPTTSSTSTNGLSSRRPSTDSNVGRRVATTDPSGNLVYRSESSAPRNYGVKPPPVEPTKPGAIPRATIERRTISKPLSDVFNKRTVVVDKPVSQDELDTSHDAKDQRGRMIKDKESDYNTSEELEETINFTGSEQNKQTFTKTRRSSTSSMNETQSTNIARRHVGQTNQTRAVATTTRSGRRV</sequence>
<feature type="compositionally biased region" description="Basic and acidic residues" evidence="1">
    <location>
        <begin position="285"/>
        <end position="306"/>
    </location>
</feature>
<accession>L0B0N7</accession>
<feature type="compositionally biased region" description="Polar residues" evidence="1">
    <location>
        <begin position="344"/>
        <end position="374"/>
    </location>
</feature>
<gene>
    <name evidence="3" type="ORF">BEWA_002330</name>
</gene>
<evidence type="ECO:0000313" key="3">
    <source>
        <dbReference type="EMBL" id="AFZ80826.1"/>
    </source>
</evidence>
<feature type="region of interest" description="Disordered" evidence="1">
    <location>
        <begin position="579"/>
        <end position="666"/>
    </location>
</feature>
<dbReference type="Pfam" id="PF04385">
    <property type="entry name" value="FAINT"/>
    <property type="match status" value="1"/>
</dbReference>
<feature type="compositionally biased region" description="Polar residues" evidence="1">
    <location>
        <begin position="611"/>
        <end position="621"/>
    </location>
</feature>
<dbReference type="AlphaFoldDB" id="L0B0N7"/>
<feature type="compositionally biased region" description="Polar residues" evidence="1">
    <location>
        <begin position="37"/>
        <end position="46"/>
    </location>
</feature>
<feature type="compositionally biased region" description="Polar residues" evidence="1">
    <location>
        <begin position="89"/>
        <end position="108"/>
    </location>
</feature>